<dbReference type="Proteomes" id="UP000625711">
    <property type="component" value="Unassembled WGS sequence"/>
</dbReference>
<evidence type="ECO:0000313" key="3">
    <source>
        <dbReference type="EMBL" id="KAF7265762.1"/>
    </source>
</evidence>
<dbReference type="GO" id="GO:0005682">
    <property type="term" value="C:U5 snRNP"/>
    <property type="evidence" value="ECO:0007669"/>
    <property type="project" value="InterPro"/>
</dbReference>
<name>A0A834HRL2_RHYFE</name>
<dbReference type="InterPro" id="IPR039905">
    <property type="entry name" value="CD2BP2/Lin1"/>
</dbReference>
<accession>A0A834HRL2</accession>
<dbReference type="EMBL" id="JAACXV010014584">
    <property type="protein sequence ID" value="KAF7265762.1"/>
    <property type="molecule type" value="Genomic_DNA"/>
</dbReference>
<sequence length="333" mass="39006">MSKRKYENNFFQPNEKRSTNRVDNVKKHTLDSDEEDYVDETNVLNENDIEGEEDGSTRQEGEQRMTAFNMKEELEEGHFDRDGHFIWDNEKEVRDNWLDNIDWQKIKHDVNTAAKYDIEEAGLGAESDSDDEDGPFDELNIYKQILSYMKPKETVNKALKRLGGNDTKLSSVERLKRKKAGTLKTSEDVTKLTELANQILTRLGNMDIYQETYEQIEGNIKNKESKGKKIVEPELDMYADDFDTKEKEKLQEPSTSNSSQTVNLNSSDKIENTELQWEFKWSINEDQIQGPYNTAQMIKWQRDNYFKPGVMVRKCGESTNFYSLNRIDFELYE</sequence>
<evidence type="ECO:0000256" key="1">
    <source>
        <dbReference type="SAM" id="MobiDB-lite"/>
    </source>
</evidence>
<feature type="domain" description="GYF" evidence="2">
    <location>
        <begin position="274"/>
        <end position="325"/>
    </location>
</feature>
<dbReference type="SMART" id="SM00444">
    <property type="entry name" value="GYF"/>
    <property type="match status" value="1"/>
</dbReference>
<dbReference type="SUPFAM" id="SSF55277">
    <property type="entry name" value="GYF domain"/>
    <property type="match status" value="1"/>
</dbReference>
<dbReference type="OrthoDB" id="331341at2759"/>
<proteinExistence type="predicted"/>
<feature type="region of interest" description="Disordered" evidence="1">
    <location>
        <begin position="246"/>
        <end position="265"/>
    </location>
</feature>
<feature type="region of interest" description="Disordered" evidence="1">
    <location>
        <begin position="41"/>
        <end position="63"/>
    </location>
</feature>
<dbReference type="AlphaFoldDB" id="A0A834HRL2"/>
<feature type="compositionally biased region" description="Polar residues" evidence="1">
    <location>
        <begin position="252"/>
        <end position="265"/>
    </location>
</feature>
<dbReference type="FunFam" id="3.30.1490.40:FF:000005">
    <property type="entry name" value="CD2 antigen cytoplasmic tail-binding protein 2"/>
    <property type="match status" value="1"/>
</dbReference>
<dbReference type="PANTHER" id="PTHR13138">
    <property type="entry name" value="PROTEIN LIN1"/>
    <property type="match status" value="1"/>
</dbReference>
<organism evidence="3 4">
    <name type="scientific">Rhynchophorus ferrugineus</name>
    <name type="common">Red palm weevil</name>
    <name type="synonym">Curculio ferrugineus</name>
    <dbReference type="NCBI Taxonomy" id="354439"/>
    <lineage>
        <taxon>Eukaryota</taxon>
        <taxon>Metazoa</taxon>
        <taxon>Ecdysozoa</taxon>
        <taxon>Arthropoda</taxon>
        <taxon>Hexapoda</taxon>
        <taxon>Insecta</taxon>
        <taxon>Pterygota</taxon>
        <taxon>Neoptera</taxon>
        <taxon>Endopterygota</taxon>
        <taxon>Coleoptera</taxon>
        <taxon>Polyphaga</taxon>
        <taxon>Cucujiformia</taxon>
        <taxon>Curculionidae</taxon>
        <taxon>Dryophthorinae</taxon>
        <taxon>Rhynchophorus</taxon>
    </lineage>
</organism>
<dbReference type="PROSITE" id="PS50829">
    <property type="entry name" value="GYF"/>
    <property type="match status" value="1"/>
</dbReference>
<gene>
    <name evidence="3" type="ORF">GWI33_020842</name>
</gene>
<feature type="compositionally biased region" description="Basic and acidic residues" evidence="1">
    <location>
        <begin position="14"/>
        <end position="25"/>
    </location>
</feature>
<dbReference type="PANTHER" id="PTHR13138:SF3">
    <property type="entry name" value="CD2 ANTIGEN CYTOPLASMIC TAIL-BINDING PROTEIN 2"/>
    <property type="match status" value="1"/>
</dbReference>
<dbReference type="Pfam" id="PF02213">
    <property type="entry name" value="GYF"/>
    <property type="match status" value="1"/>
</dbReference>
<reference evidence="3" key="1">
    <citation type="submission" date="2020-08" db="EMBL/GenBank/DDBJ databases">
        <title>Genome sequencing and assembly of the red palm weevil Rhynchophorus ferrugineus.</title>
        <authorList>
            <person name="Dias G.B."/>
            <person name="Bergman C.M."/>
            <person name="Manee M."/>
        </authorList>
    </citation>
    <scope>NUCLEOTIDE SEQUENCE</scope>
    <source>
        <strain evidence="3">AA-2017</strain>
        <tissue evidence="3">Whole larva</tissue>
    </source>
</reference>
<dbReference type="InterPro" id="IPR003169">
    <property type="entry name" value="GYF"/>
</dbReference>
<feature type="region of interest" description="Disordered" evidence="1">
    <location>
        <begin position="1"/>
        <end position="25"/>
    </location>
</feature>
<dbReference type="InterPro" id="IPR035445">
    <property type="entry name" value="GYF-like_dom_sf"/>
</dbReference>
<dbReference type="CDD" id="cd00072">
    <property type="entry name" value="GYF"/>
    <property type="match status" value="1"/>
</dbReference>
<keyword evidence="4" id="KW-1185">Reference proteome</keyword>
<protein>
    <recommendedName>
        <fullName evidence="2">GYF domain-containing protein</fullName>
    </recommendedName>
</protein>
<comment type="caution">
    <text evidence="3">The sequence shown here is derived from an EMBL/GenBank/DDBJ whole genome shotgun (WGS) entry which is preliminary data.</text>
</comment>
<dbReference type="Gene3D" id="3.30.1490.40">
    <property type="match status" value="1"/>
</dbReference>
<evidence type="ECO:0000313" key="4">
    <source>
        <dbReference type="Proteomes" id="UP000625711"/>
    </source>
</evidence>
<evidence type="ECO:0000259" key="2">
    <source>
        <dbReference type="PROSITE" id="PS50829"/>
    </source>
</evidence>